<dbReference type="Pfam" id="PF13426">
    <property type="entry name" value="PAS_9"/>
    <property type="match status" value="1"/>
</dbReference>
<dbReference type="InterPro" id="IPR003661">
    <property type="entry name" value="HisK_dim/P_dom"/>
</dbReference>
<dbReference type="InterPro" id="IPR003018">
    <property type="entry name" value="GAF"/>
</dbReference>
<dbReference type="Gene3D" id="3.30.565.10">
    <property type="entry name" value="Histidine kinase-like ATPase, C-terminal domain"/>
    <property type="match status" value="1"/>
</dbReference>
<dbReference type="GO" id="GO:0000155">
    <property type="term" value="F:phosphorelay sensor kinase activity"/>
    <property type="evidence" value="ECO:0007669"/>
    <property type="project" value="InterPro"/>
</dbReference>
<organism evidence="9 10">
    <name type="scientific">Geomonas silvestris</name>
    <dbReference type="NCBI Taxonomy" id="2740184"/>
    <lineage>
        <taxon>Bacteria</taxon>
        <taxon>Pseudomonadati</taxon>
        <taxon>Thermodesulfobacteriota</taxon>
        <taxon>Desulfuromonadia</taxon>
        <taxon>Geobacterales</taxon>
        <taxon>Geobacteraceae</taxon>
        <taxon>Geomonas</taxon>
    </lineage>
</organism>
<evidence type="ECO:0000256" key="3">
    <source>
        <dbReference type="ARBA" id="ARBA00022553"/>
    </source>
</evidence>
<dbReference type="CDD" id="cd00075">
    <property type="entry name" value="HATPase"/>
    <property type="match status" value="1"/>
</dbReference>
<feature type="domain" description="PAS" evidence="8">
    <location>
        <begin position="73"/>
        <end position="144"/>
    </location>
</feature>
<dbReference type="GO" id="GO:0009927">
    <property type="term" value="F:histidine phosphotransfer kinase activity"/>
    <property type="evidence" value="ECO:0007669"/>
    <property type="project" value="TreeGrafter"/>
</dbReference>
<dbReference type="InterPro" id="IPR029016">
    <property type="entry name" value="GAF-like_dom_sf"/>
</dbReference>
<dbReference type="SUPFAM" id="SSF47384">
    <property type="entry name" value="Homodimeric domain of signal transducing histidine kinase"/>
    <property type="match status" value="1"/>
</dbReference>
<dbReference type="RefSeq" id="WP_183353996.1">
    <property type="nucleotide sequence ID" value="NZ_BLXX01000003.1"/>
</dbReference>
<dbReference type="PRINTS" id="PR00344">
    <property type="entry name" value="BCTRLSENSOR"/>
</dbReference>
<keyword evidence="4" id="KW-0808">Transferase</keyword>
<dbReference type="SMART" id="SM00065">
    <property type="entry name" value="GAF"/>
    <property type="match status" value="1"/>
</dbReference>
<reference evidence="10" key="1">
    <citation type="submission" date="2020-06" db="EMBL/GenBank/DDBJ databases">
        <title>Draft genomic sequence of Geomonas sp. Red330.</title>
        <authorList>
            <person name="Itoh H."/>
            <person name="Zhenxing X."/>
            <person name="Ushijima N."/>
            <person name="Masuda Y."/>
            <person name="Shiratori Y."/>
            <person name="Senoo K."/>
        </authorList>
    </citation>
    <scope>NUCLEOTIDE SEQUENCE [LARGE SCALE GENOMIC DNA]</scope>
    <source>
        <strain evidence="10">Red330</strain>
    </source>
</reference>
<dbReference type="InterPro" id="IPR036097">
    <property type="entry name" value="HisK_dim/P_sf"/>
</dbReference>
<gene>
    <name evidence="9" type="ORF">GMST_14890</name>
</gene>
<dbReference type="SMART" id="SM00091">
    <property type="entry name" value="PAS"/>
    <property type="match status" value="1"/>
</dbReference>
<dbReference type="InterPro" id="IPR004358">
    <property type="entry name" value="Sig_transdc_His_kin-like_C"/>
</dbReference>
<comment type="caution">
    <text evidence="9">The sequence shown here is derived from an EMBL/GenBank/DDBJ whole genome shotgun (WGS) entry which is preliminary data.</text>
</comment>
<evidence type="ECO:0000313" key="10">
    <source>
        <dbReference type="Proteomes" id="UP000556026"/>
    </source>
</evidence>
<keyword evidence="10" id="KW-1185">Reference proteome</keyword>
<dbReference type="GO" id="GO:0005886">
    <property type="term" value="C:plasma membrane"/>
    <property type="evidence" value="ECO:0007669"/>
    <property type="project" value="TreeGrafter"/>
</dbReference>
<proteinExistence type="predicted"/>
<dbReference type="SMART" id="SM00388">
    <property type="entry name" value="HisKA"/>
    <property type="match status" value="1"/>
</dbReference>
<dbReference type="PROSITE" id="PS50112">
    <property type="entry name" value="PAS"/>
    <property type="match status" value="1"/>
</dbReference>
<dbReference type="SUPFAM" id="SSF55781">
    <property type="entry name" value="GAF domain-like"/>
    <property type="match status" value="1"/>
</dbReference>
<dbReference type="SUPFAM" id="SSF55785">
    <property type="entry name" value="PYP-like sensor domain (PAS domain)"/>
    <property type="match status" value="1"/>
</dbReference>
<accession>A0A6V8MGY3</accession>
<dbReference type="EC" id="2.7.13.3" evidence="2"/>
<keyword evidence="5 9" id="KW-0418">Kinase</keyword>
<dbReference type="NCBIfam" id="TIGR00229">
    <property type="entry name" value="sensory_box"/>
    <property type="match status" value="1"/>
</dbReference>
<feature type="domain" description="Histidine kinase" evidence="7">
    <location>
        <begin position="410"/>
        <end position="656"/>
    </location>
</feature>
<keyword evidence="3" id="KW-0597">Phosphoprotein</keyword>
<dbReference type="Pfam" id="PF00512">
    <property type="entry name" value="HisKA"/>
    <property type="match status" value="1"/>
</dbReference>
<dbReference type="InterPro" id="IPR003594">
    <property type="entry name" value="HATPase_dom"/>
</dbReference>
<comment type="catalytic activity">
    <reaction evidence="1">
        <text>ATP + protein L-histidine = ADP + protein N-phospho-L-histidine.</text>
        <dbReference type="EC" id="2.7.13.3"/>
    </reaction>
</comment>
<dbReference type="InterPro" id="IPR000014">
    <property type="entry name" value="PAS"/>
</dbReference>
<dbReference type="CDD" id="cd00082">
    <property type="entry name" value="HisKA"/>
    <property type="match status" value="1"/>
</dbReference>
<evidence type="ECO:0000259" key="8">
    <source>
        <dbReference type="PROSITE" id="PS50112"/>
    </source>
</evidence>
<evidence type="ECO:0000259" key="7">
    <source>
        <dbReference type="PROSITE" id="PS50109"/>
    </source>
</evidence>
<dbReference type="Pfam" id="PF02518">
    <property type="entry name" value="HATPase_c"/>
    <property type="match status" value="1"/>
</dbReference>
<feature type="transmembrane region" description="Helical" evidence="6">
    <location>
        <begin position="29"/>
        <end position="48"/>
    </location>
</feature>
<evidence type="ECO:0000256" key="4">
    <source>
        <dbReference type="ARBA" id="ARBA00022679"/>
    </source>
</evidence>
<evidence type="ECO:0000313" key="9">
    <source>
        <dbReference type="EMBL" id="GFO59164.1"/>
    </source>
</evidence>
<dbReference type="Proteomes" id="UP000556026">
    <property type="component" value="Unassembled WGS sequence"/>
</dbReference>
<dbReference type="Gene3D" id="3.30.450.40">
    <property type="match status" value="1"/>
</dbReference>
<dbReference type="InterPro" id="IPR035965">
    <property type="entry name" value="PAS-like_dom_sf"/>
</dbReference>
<keyword evidence="6" id="KW-0472">Membrane</keyword>
<dbReference type="PROSITE" id="PS50109">
    <property type="entry name" value="HIS_KIN"/>
    <property type="match status" value="1"/>
</dbReference>
<evidence type="ECO:0000256" key="2">
    <source>
        <dbReference type="ARBA" id="ARBA00012438"/>
    </source>
</evidence>
<dbReference type="CDD" id="cd00130">
    <property type="entry name" value="PAS"/>
    <property type="match status" value="1"/>
</dbReference>
<dbReference type="Gene3D" id="3.30.450.20">
    <property type="entry name" value="PAS domain"/>
    <property type="match status" value="1"/>
</dbReference>
<dbReference type="Pfam" id="PF13492">
    <property type="entry name" value="GAF_3"/>
    <property type="match status" value="1"/>
</dbReference>
<sequence length="664" mass="73559">MNIATLILFIVADLLLLVAERLTPLPGWLHLAAIVLLAQAILMLWGAFRRREERLSSGLRNEISGIQLELSRTASRYKSLLEGAGNAIFVLDADTARLEEVNRKGVELFGYSKPEFSGMWGRDLVHPCDQERFRALVNRLNRHGRATESEGLTFQKKDGSVFLGEIDARVIDLGSEQLVHCIVRDITDKVRTEQEIWQRNRELSILNNVLAGMNQGPRLEEVLQVTLTETLELLKAGGGALHLLQEEGAAPKLVAEKALAPRVQEQILAELASVPAAAAGVHTLDAGAKVSLAAAESGWQGVTEVPLLAQNQPIGVMHLLHAERRDYTSEELRFLGSVGTQLGSVIGQHRLFEELNWKSAELLRSYHLLERSSHNLGLSETKLKQNLALVEQANLELSRMDRMKNQFLGMVSHEFNTPLTSIISGAEHLLQQGLGEDTDQVLGMVRDGGLRLKELVADLLKLVKLEARGDEIAPSVLHLKDSLLELKAQLQPLLQEKGQTLKFTALDELPYFDGDWKYLERVFSELLLNAMRFSPQGSEIEVTGRVVESALLKARSSTLERFNSGFLQRCGERCYLEVEVRDKGIGVPAEDQQRIFEIFYEVGEIRHHSSGQGRFVGKGAGLGLAIVKGMVEAHGGMVWVESGQGSSFFVVLPLEQEAIQPALF</sequence>
<dbReference type="PANTHER" id="PTHR43047">
    <property type="entry name" value="TWO-COMPONENT HISTIDINE PROTEIN KINASE"/>
    <property type="match status" value="1"/>
</dbReference>
<dbReference type="PANTHER" id="PTHR43047:SF72">
    <property type="entry name" value="OSMOSENSING HISTIDINE PROTEIN KINASE SLN1"/>
    <property type="match status" value="1"/>
</dbReference>
<dbReference type="AlphaFoldDB" id="A0A6V8MGY3"/>
<keyword evidence="6" id="KW-1133">Transmembrane helix</keyword>
<evidence type="ECO:0000256" key="5">
    <source>
        <dbReference type="ARBA" id="ARBA00022777"/>
    </source>
</evidence>
<dbReference type="Gene3D" id="1.10.287.130">
    <property type="match status" value="1"/>
</dbReference>
<evidence type="ECO:0000256" key="1">
    <source>
        <dbReference type="ARBA" id="ARBA00000085"/>
    </source>
</evidence>
<keyword evidence="6" id="KW-0812">Transmembrane</keyword>
<dbReference type="SUPFAM" id="SSF55874">
    <property type="entry name" value="ATPase domain of HSP90 chaperone/DNA topoisomerase II/histidine kinase"/>
    <property type="match status" value="1"/>
</dbReference>
<dbReference type="InterPro" id="IPR005467">
    <property type="entry name" value="His_kinase_dom"/>
</dbReference>
<dbReference type="InterPro" id="IPR036890">
    <property type="entry name" value="HATPase_C_sf"/>
</dbReference>
<protein>
    <recommendedName>
        <fullName evidence="2">histidine kinase</fullName>
        <ecNumber evidence="2">2.7.13.3</ecNumber>
    </recommendedName>
</protein>
<dbReference type="SMART" id="SM00387">
    <property type="entry name" value="HATPase_c"/>
    <property type="match status" value="1"/>
</dbReference>
<name>A0A6V8MGY3_9BACT</name>
<evidence type="ECO:0000256" key="6">
    <source>
        <dbReference type="SAM" id="Phobius"/>
    </source>
</evidence>
<dbReference type="EMBL" id="BLXX01000003">
    <property type="protein sequence ID" value="GFO59164.1"/>
    <property type="molecule type" value="Genomic_DNA"/>
</dbReference>